<dbReference type="NCBIfam" id="TIGR01509">
    <property type="entry name" value="HAD-SF-IA-v3"/>
    <property type="match status" value="1"/>
</dbReference>
<dbReference type="GO" id="GO:0003824">
    <property type="term" value="F:catalytic activity"/>
    <property type="evidence" value="ECO:0007669"/>
    <property type="project" value="UniProtKB-ARBA"/>
</dbReference>
<dbReference type="InterPro" id="IPR051600">
    <property type="entry name" value="Beta-PGM-like"/>
</dbReference>
<evidence type="ECO:0008006" key="8">
    <source>
        <dbReference type="Google" id="ProtNLM"/>
    </source>
</evidence>
<dbReference type="EMBL" id="PFSF01000060">
    <property type="protein sequence ID" value="PJC27965.1"/>
    <property type="molecule type" value="Genomic_DNA"/>
</dbReference>
<dbReference type="Pfam" id="PF13419">
    <property type="entry name" value="HAD_2"/>
    <property type="match status" value="1"/>
</dbReference>
<evidence type="ECO:0000256" key="1">
    <source>
        <dbReference type="ARBA" id="ARBA00001946"/>
    </source>
</evidence>
<accession>A0A2M8ES67</accession>
<evidence type="ECO:0000313" key="7">
    <source>
        <dbReference type="Proteomes" id="UP000229816"/>
    </source>
</evidence>
<evidence type="ECO:0000256" key="3">
    <source>
        <dbReference type="ARBA" id="ARBA00022723"/>
    </source>
</evidence>
<dbReference type="InterPro" id="IPR006439">
    <property type="entry name" value="HAD-SF_hydro_IA"/>
</dbReference>
<reference evidence="7" key="1">
    <citation type="submission" date="2017-09" db="EMBL/GenBank/DDBJ databases">
        <title>Depth-based differentiation of microbial function through sediment-hosted aquifers and enrichment of novel symbionts in the deep terrestrial subsurface.</title>
        <authorList>
            <person name="Probst A.J."/>
            <person name="Ladd B."/>
            <person name="Jarett J.K."/>
            <person name="Geller-Mcgrath D.E."/>
            <person name="Sieber C.M.K."/>
            <person name="Emerson J.B."/>
            <person name="Anantharaman K."/>
            <person name="Thomas B.C."/>
            <person name="Malmstrom R."/>
            <person name="Stieglmeier M."/>
            <person name="Klingl A."/>
            <person name="Woyke T."/>
            <person name="Ryan C.M."/>
            <person name="Banfield J.F."/>
        </authorList>
    </citation>
    <scope>NUCLEOTIDE SEQUENCE [LARGE SCALE GENOMIC DNA]</scope>
</reference>
<proteinExistence type="inferred from homology"/>
<evidence type="ECO:0000256" key="2">
    <source>
        <dbReference type="ARBA" id="ARBA00006171"/>
    </source>
</evidence>
<dbReference type="Gene3D" id="1.10.150.240">
    <property type="entry name" value="Putative phosphatase, domain 2"/>
    <property type="match status" value="1"/>
</dbReference>
<comment type="similarity">
    <text evidence="2">Belongs to the HAD-like hydrolase superfamily. CbbY/CbbZ/Gph/YieH family.</text>
</comment>
<evidence type="ECO:0000256" key="4">
    <source>
        <dbReference type="ARBA" id="ARBA00022842"/>
    </source>
</evidence>
<keyword evidence="3" id="KW-0479">Metal-binding</keyword>
<dbReference type="AlphaFoldDB" id="A0A2M8ES67"/>
<keyword evidence="4" id="KW-0460">Magnesium</keyword>
<protein>
    <recommendedName>
        <fullName evidence="8">Phosphatase</fullName>
    </recommendedName>
</protein>
<organism evidence="6 7">
    <name type="scientific">Candidatus Shapirobacteria bacterium CG_4_9_14_0_2_um_filter_39_11</name>
    <dbReference type="NCBI Taxonomy" id="1974478"/>
    <lineage>
        <taxon>Bacteria</taxon>
        <taxon>Candidatus Shapironibacteriota</taxon>
    </lineage>
</organism>
<dbReference type="InterPro" id="IPR036412">
    <property type="entry name" value="HAD-like_sf"/>
</dbReference>
<dbReference type="GO" id="GO:0046872">
    <property type="term" value="F:metal ion binding"/>
    <property type="evidence" value="ECO:0007669"/>
    <property type="project" value="UniProtKB-KW"/>
</dbReference>
<evidence type="ECO:0000256" key="5">
    <source>
        <dbReference type="ARBA" id="ARBA00023277"/>
    </source>
</evidence>
<name>A0A2M8ES67_9BACT</name>
<dbReference type="NCBIfam" id="TIGR01549">
    <property type="entry name" value="HAD-SF-IA-v1"/>
    <property type="match status" value="1"/>
</dbReference>
<dbReference type="SUPFAM" id="SSF56784">
    <property type="entry name" value="HAD-like"/>
    <property type="match status" value="1"/>
</dbReference>
<dbReference type="PANTHER" id="PTHR46193:SF18">
    <property type="entry name" value="HEXITOL PHOSPHATASE B"/>
    <property type="match status" value="1"/>
</dbReference>
<gene>
    <name evidence="6" type="ORF">CO054_02695</name>
</gene>
<comment type="cofactor">
    <cofactor evidence="1">
        <name>Mg(2+)</name>
        <dbReference type="ChEBI" id="CHEBI:18420"/>
    </cofactor>
</comment>
<dbReference type="InterPro" id="IPR041492">
    <property type="entry name" value="HAD_2"/>
</dbReference>
<comment type="caution">
    <text evidence="6">The sequence shown here is derived from an EMBL/GenBank/DDBJ whole genome shotgun (WGS) entry which is preliminary data.</text>
</comment>
<dbReference type="InterPro" id="IPR023214">
    <property type="entry name" value="HAD_sf"/>
</dbReference>
<dbReference type="Proteomes" id="UP000229816">
    <property type="component" value="Unassembled WGS sequence"/>
</dbReference>
<dbReference type="SFLD" id="SFLDS00003">
    <property type="entry name" value="Haloacid_Dehalogenase"/>
    <property type="match status" value="1"/>
</dbReference>
<evidence type="ECO:0000313" key="6">
    <source>
        <dbReference type="EMBL" id="PJC27965.1"/>
    </source>
</evidence>
<keyword evidence="5" id="KW-0119">Carbohydrate metabolism</keyword>
<dbReference type="Gene3D" id="3.40.50.1000">
    <property type="entry name" value="HAD superfamily/HAD-like"/>
    <property type="match status" value="1"/>
</dbReference>
<dbReference type="InterPro" id="IPR023198">
    <property type="entry name" value="PGP-like_dom2"/>
</dbReference>
<sequence length="227" mass="25861">MLNFIKPAYRKIFKNKRLILFDMDGTVTRTEVLNYRIYKNAINRALNIKLTLTDWNKSFSGTTPNESLTKYLEKCGILLTNTLLKNLMEEIHVSKKKQLENISNIEVVNGFIEFAKKLRKENFRIGLVTSTTKVFVKIIFSKSGINHYFDQVVTREDCNISKPNPAIYLHAMKIFGVDPKYTIIFEDSSSGLMAAIKSGATVIQINGQLNKLNGVSCHGKNYLDILN</sequence>
<dbReference type="PANTHER" id="PTHR46193">
    <property type="entry name" value="6-PHOSPHOGLUCONATE PHOSPHATASE"/>
    <property type="match status" value="1"/>
</dbReference>
<dbReference type="SFLD" id="SFLDG01129">
    <property type="entry name" value="C1.5:_HAD__Beta-PGM__Phosphata"/>
    <property type="match status" value="1"/>
</dbReference>